<feature type="compositionally biased region" description="Basic and acidic residues" evidence="1">
    <location>
        <begin position="102"/>
        <end position="117"/>
    </location>
</feature>
<feature type="transmembrane region" description="Helical" evidence="2">
    <location>
        <begin position="181"/>
        <end position="203"/>
    </location>
</feature>
<accession>A0A1E3P3K4</accession>
<feature type="transmembrane region" description="Helical" evidence="2">
    <location>
        <begin position="245"/>
        <end position="264"/>
    </location>
</feature>
<evidence type="ECO:0000313" key="4">
    <source>
        <dbReference type="Proteomes" id="UP000094112"/>
    </source>
</evidence>
<proteinExistence type="predicted"/>
<dbReference type="GeneID" id="30201984"/>
<dbReference type="EMBL" id="KV454210">
    <property type="protein sequence ID" value="ODQ59888.1"/>
    <property type="molecule type" value="Genomic_DNA"/>
</dbReference>
<name>A0A1E3P3K4_WICAA</name>
<keyword evidence="2" id="KW-1133">Transmembrane helix</keyword>
<evidence type="ECO:0000256" key="2">
    <source>
        <dbReference type="SAM" id="Phobius"/>
    </source>
</evidence>
<dbReference type="AlphaFoldDB" id="A0A1E3P3K4"/>
<keyword evidence="4" id="KW-1185">Reference proteome</keyword>
<dbReference type="Proteomes" id="UP000094112">
    <property type="component" value="Unassembled WGS sequence"/>
</dbReference>
<evidence type="ECO:0000256" key="1">
    <source>
        <dbReference type="SAM" id="MobiDB-lite"/>
    </source>
</evidence>
<sequence>MIWIQRLKSRFNRSKRKAKLTAEGLLELKLKPVDKQSKETFKPLKTLSKRARKVLKRLHRRLEKEHKKLLYFSKALLTKVVLDPLQSKSLKGHSGKALKSTNRAEKTSDPDKNVSKKDYPNMVPKKVRFQDHFITLPAVEQLIEPMVVDHTQKHSDPQLEKLELKNDEHQLYSILKVWFKLFFETCIAFWYRVPVFFFFKMFLSHPFDYLLHPSSIFQEFPFGLTYKSAAEVFGEKMYLIYGEHLSNYLILYLFFAVLFQVLGLKELIRLMFLSWICPNSITIIMKFRA</sequence>
<evidence type="ECO:0000313" key="3">
    <source>
        <dbReference type="EMBL" id="ODQ59888.1"/>
    </source>
</evidence>
<gene>
    <name evidence="3" type="ORF">WICANDRAFT_78519</name>
</gene>
<keyword evidence="2" id="KW-0472">Membrane</keyword>
<protein>
    <submittedName>
        <fullName evidence="3">Uncharacterized protein</fullName>
    </submittedName>
</protein>
<dbReference type="RefSeq" id="XP_019039095.1">
    <property type="nucleotide sequence ID" value="XM_019184738.1"/>
</dbReference>
<organism evidence="3 4">
    <name type="scientific">Wickerhamomyces anomalus (strain ATCC 58044 / CBS 1984 / NCYC 433 / NRRL Y-366-8)</name>
    <name type="common">Yeast</name>
    <name type="synonym">Hansenula anomala</name>
    <dbReference type="NCBI Taxonomy" id="683960"/>
    <lineage>
        <taxon>Eukaryota</taxon>
        <taxon>Fungi</taxon>
        <taxon>Dikarya</taxon>
        <taxon>Ascomycota</taxon>
        <taxon>Saccharomycotina</taxon>
        <taxon>Saccharomycetes</taxon>
        <taxon>Phaffomycetales</taxon>
        <taxon>Wickerhamomycetaceae</taxon>
        <taxon>Wickerhamomyces</taxon>
    </lineage>
</organism>
<keyword evidence="2" id="KW-0812">Transmembrane</keyword>
<reference evidence="3 4" key="1">
    <citation type="journal article" date="2016" name="Proc. Natl. Acad. Sci. U.S.A.">
        <title>Comparative genomics of biotechnologically important yeasts.</title>
        <authorList>
            <person name="Riley R."/>
            <person name="Haridas S."/>
            <person name="Wolfe K.H."/>
            <person name="Lopes M.R."/>
            <person name="Hittinger C.T."/>
            <person name="Goeker M."/>
            <person name="Salamov A.A."/>
            <person name="Wisecaver J.H."/>
            <person name="Long T.M."/>
            <person name="Calvey C.H."/>
            <person name="Aerts A.L."/>
            <person name="Barry K.W."/>
            <person name="Choi C."/>
            <person name="Clum A."/>
            <person name="Coughlan A.Y."/>
            <person name="Deshpande S."/>
            <person name="Douglass A.P."/>
            <person name="Hanson S.J."/>
            <person name="Klenk H.-P."/>
            <person name="LaButti K.M."/>
            <person name="Lapidus A."/>
            <person name="Lindquist E.A."/>
            <person name="Lipzen A.M."/>
            <person name="Meier-Kolthoff J.P."/>
            <person name="Ohm R.A."/>
            <person name="Otillar R.P."/>
            <person name="Pangilinan J.L."/>
            <person name="Peng Y."/>
            <person name="Rokas A."/>
            <person name="Rosa C.A."/>
            <person name="Scheuner C."/>
            <person name="Sibirny A.A."/>
            <person name="Slot J.C."/>
            <person name="Stielow J.B."/>
            <person name="Sun H."/>
            <person name="Kurtzman C.P."/>
            <person name="Blackwell M."/>
            <person name="Grigoriev I.V."/>
            <person name="Jeffries T.W."/>
        </authorList>
    </citation>
    <scope>NUCLEOTIDE SEQUENCE [LARGE SCALE GENOMIC DNA]</scope>
    <source>
        <strain evidence="4">ATCC 58044 / CBS 1984 / NCYC 433 / NRRL Y-366-8</strain>
    </source>
</reference>
<feature type="region of interest" description="Disordered" evidence="1">
    <location>
        <begin position="90"/>
        <end position="117"/>
    </location>
</feature>